<reference evidence="2 3" key="1">
    <citation type="submission" date="2020-04" db="EMBL/GenBank/DDBJ databases">
        <title>Plant Genome Project.</title>
        <authorList>
            <person name="Zhang R.-G."/>
        </authorList>
    </citation>
    <scope>NUCLEOTIDE SEQUENCE [LARGE SCALE GENOMIC DNA]</scope>
    <source>
        <strain evidence="2">YNK0</strain>
        <tissue evidence="2">Leaf</tissue>
    </source>
</reference>
<comment type="caution">
    <text evidence="2">The sequence shown here is derived from an EMBL/GenBank/DDBJ whole genome shotgun (WGS) entry which is preliminary data.</text>
</comment>
<dbReference type="AlphaFoldDB" id="A0A835DMI4"/>
<feature type="compositionally biased region" description="Low complexity" evidence="1">
    <location>
        <begin position="110"/>
        <end position="122"/>
    </location>
</feature>
<gene>
    <name evidence="2" type="ORF">HHK36_010330</name>
</gene>
<dbReference type="OrthoDB" id="778084at2759"/>
<feature type="compositionally biased region" description="Basic residues" evidence="1">
    <location>
        <begin position="37"/>
        <end position="47"/>
    </location>
</feature>
<dbReference type="PANTHER" id="PTHR34660">
    <property type="entry name" value="MYB-LIKE PROTEIN X"/>
    <property type="match status" value="1"/>
</dbReference>
<organism evidence="2 3">
    <name type="scientific">Tetracentron sinense</name>
    <name type="common">Spur-leaf</name>
    <dbReference type="NCBI Taxonomy" id="13715"/>
    <lineage>
        <taxon>Eukaryota</taxon>
        <taxon>Viridiplantae</taxon>
        <taxon>Streptophyta</taxon>
        <taxon>Embryophyta</taxon>
        <taxon>Tracheophyta</taxon>
        <taxon>Spermatophyta</taxon>
        <taxon>Magnoliopsida</taxon>
        <taxon>Trochodendrales</taxon>
        <taxon>Trochodendraceae</taxon>
        <taxon>Tetracentron</taxon>
    </lineage>
</organism>
<accession>A0A835DMI4</accession>
<keyword evidence="3" id="KW-1185">Reference proteome</keyword>
<protein>
    <submittedName>
        <fullName evidence="2">Uncharacterized protein</fullName>
    </submittedName>
</protein>
<evidence type="ECO:0000313" key="2">
    <source>
        <dbReference type="EMBL" id="KAF8405424.1"/>
    </source>
</evidence>
<feature type="compositionally biased region" description="Basic and acidic residues" evidence="1">
    <location>
        <begin position="48"/>
        <end position="63"/>
    </location>
</feature>
<feature type="region of interest" description="Disordered" evidence="1">
    <location>
        <begin position="1"/>
        <end position="142"/>
    </location>
</feature>
<sequence length="322" mass="37026">MSRCFPYPPPGYARDGARDEALIDSIKLQREREKTKKERRKEKKREKKERENLPENEKTEEKRQSHKNRHKDEIGKVDEKVRDHQKRRQYETELLEKSSLTEEHEQPVISQSLYDSSDSTQSSHKRRKQSSPSNGSHNHGSVIRIRLLQQKHKDLEGLPSKEQPCSKSGAICIAVQEKYEIASRSIKEQPCSTSGRTKIRPQEIAPRAGKEQLCSTSGSIDERLTQMNAETAPASIFFGSGSLQIESQIRDLIENWVPPPVEGIDFDDQDWLFETKQHHKHEAKRVQSSNDSLSYGCSTLQQPRACYLSEADIYALPFTLPF</sequence>
<feature type="compositionally biased region" description="Low complexity" evidence="1">
    <location>
        <begin position="130"/>
        <end position="141"/>
    </location>
</feature>
<dbReference type="Proteomes" id="UP000655225">
    <property type="component" value="Unassembled WGS sequence"/>
</dbReference>
<dbReference type="OMA" id="CHKFDAT"/>
<evidence type="ECO:0000256" key="1">
    <source>
        <dbReference type="SAM" id="MobiDB-lite"/>
    </source>
</evidence>
<name>A0A835DMI4_TETSI</name>
<feature type="compositionally biased region" description="Basic and acidic residues" evidence="1">
    <location>
        <begin position="15"/>
        <end position="36"/>
    </location>
</feature>
<proteinExistence type="predicted"/>
<evidence type="ECO:0000313" key="3">
    <source>
        <dbReference type="Proteomes" id="UP000655225"/>
    </source>
</evidence>
<dbReference type="EMBL" id="JABCRI010000006">
    <property type="protein sequence ID" value="KAF8405424.1"/>
    <property type="molecule type" value="Genomic_DNA"/>
</dbReference>
<feature type="compositionally biased region" description="Basic and acidic residues" evidence="1">
    <location>
        <begin position="70"/>
        <end position="106"/>
    </location>
</feature>
<feature type="compositionally biased region" description="Pro residues" evidence="1">
    <location>
        <begin position="1"/>
        <end position="11"/>
    </location>
</feature>
<dbReference type="PANTHER" id="PTHR34660:SF7">
    <property type="entry name" value="DNA LIGASE-LIKE PROTEIN"/>
    <property type="match status" value="1"/>
</dbReference>